<sequence>MKPGYFIVLEGIDGCGKSTQLQRLVEWLPSTSLLQPGQAIVATREPGDTALGQALRSLLLTKDWADQPLQPMAELLLYAADRAQHVETVLKPHLSAGAIVICDRYVDSTLAYQGYGRGLDQTAIAQLNALATAGLRSDLTLWLDLPVAIAAERRQARGQADRMEAAGLAFQERLRQGFQTIAQAEPDRVVRIDADGDPDQVAARIQAVVQQRWPR</sequence>
<feature type="domain" description="Thymidylate kinase-like" evidence="12">
    <location>
        <begin position="9"/>
        <end position="205"/>
    </location>
</feature>
<dbReference type="CDD" id="cd01672">
    <property type="entry name" value="TMPK"/>
    <property type="match status" value="1"/>
</dbReference>
<dbReference type="AlphaFoldDB" id="A0AAN1QLU8"/>
<evidence type="ECO:0000256" key="9">
    <source>
        <dbReference type="ARBA" id="ARBA00048743"/>
    </source>
</evidence>
<evidence type="ECO:0000256" key="8">
    <source>
        <dbReference type="ARBA" id="ARBA00022840"/>
    </source>
</evidence>
<dbReference type="InterPro" id="IPR018094">
    <property type="entry name" value="Thymidylate_kinase"/>
</dbReference>
<dbReference type="PROSITE" id="PS01331">
    <property type="entry name" value="THYMIDYLATE_KINASE"/>
    <property type="match status" value="1"/>
</dbReference>
<comment type="similarity">
    <text evidence="1 11">Belongs to the thymidylate kinase family.</text>
</comment>
<evidence type="ECO:0000256" key="6">
    <source>
        <dbReference type="ARBA" id="ARBA00022741"/>
    </source>
</evidence>
<dbReference type="GO" id="GO:0004798">
    <property type="term" value="F:dTMP kinase activity"/>
    <property type="evidence" value="ECO:0007669"/>
    <property type="project" value="UniProtKB-UniRule"/>
</dbReference>
<evidence type="ECO:0000313" key="13">
    <source>
        <dbReference type="EMBL" id="AZB71755.1"/>
    </source>
</evidence>
<proteinExistence type="inferred from homology"/>
<dbReference type="NCBIfam" id="TIGR00041">
    <property type="entry name" value="DTMP_kinase"/>
    <property type="match status" value="1"/>
</dbReference>
<dbReference type="SUPFAM" id="SSF52540">
    <property type="entry name" value="P-loop containing nucleoside triphosphate hydrolases"/>
    <property type="match status" value="1"/>
</dbReference>
<evidence type="ECO:0000256" key="7">
    <source>
        <dbReference type="ARBA" id="ARBA00022777"/>
    </source>
</evidence>
<dbReference type="InterPro" id="IPR027417">
    <property type="entry name" value="P-loop_NTPase"/>
</dbReference>
<dbReference type="PANTHER" id="PTHR10344">
    <property type="entry name" value="THYMIDYLATE KINASE"/>
    <property type="match status" value="1"/>
</dbReference>
<keyword evidence="6 11" id="KW-0547">Nucleotide-binding</keyword>
<evidence type="ECO:0000256" key="11">
    <source>
        <dbReference type="HAMAP-Rule" id="MF_00165"/>
    </source>
</evidence>
<evidence type="ECO:0000256" key="5">
    <source>
        <dbReference type="ARBA" id="ARBA00022727"/>
    </source>
</evidence>
<feature type="binding site" evidence="11">
    <location>
        <begin position="11"/>
        <end position="18"/>
    </location>
    <ligand>
        <name>ATP</name>
        <dbReference type="ChEBI" id="CHEBI:30616"/>
    </ligand>
</feature>
<evidence type="ECO:0000256" key="1">
    <source>
        <dbReference type="ARBA" id="ARBA00009776"/>
    </source>
</evidence>
<dbReference type="Proteomes" id="UP000267249">
    <property type="component" value="Chromosome"/>
</dbReference>
<dbReference type="GO" id="GO:0005829">
    <property type="term" value="C:cytosol"/>
    <property type="evidence" value="ECO:0007669"/>
    <property type="project" value="TreeGrafter"/>
</dbReference>
<gene>
    <name evidence="11 13" type="primary">tmk</name>
    <name evidence="13" type="ORF">DOP62_02575</name>
</gene>
<dbReference type="InterPro" id="IPR039430">
    <property type="entry name" value="Thymidylate_kin-like_dom"/>
</dbReference>
<reference evidence="13 14" key="1">
    <citation type="journal article" date="2018" name="Sci. Rep.">
        <title>Genome Features and Biochemical Characteristics of a Robust, Fast Growing and Naturally Transformable Cyanobacterium Synechococcus elongatus PCC 11801 Isolated from India.</title>
        <authorList>
            <person name="Jaiswal D."/>
            <person name="Sengupta A."/>
            <person name="Sohoni S."/>
            <person name="Sengupta S."/>
            <person name="Phadnavis A.G."/>
            <person name="Pakrasi H.B."/>
            <person name="Wangikar P.P."/>
        </authorList>
    </citation>
    <scope>NUCLEOTIDE SEQUENCE [LARGE SCALE GENOMIC DNA]</scope>
    <source>
        <strain evidence="13 14">PCC 11801</strain>
    </source>
</reference>
<comment type="catalytic activity">
    <reaction evidence="9 11">
        <text>dTMP + ATP = dTDP + ADP</text>
        <dbReference type="Rhea" id="RHEA:13517"/>
        <dbReference type="ChEBI" id="CHEBI:30616"/>
        <dbReference type="ChEBI" id="CHEBI:58369"/>
        <dbReference type="ChEBI" id="CHEBI:63528"/>
        <dbReference type="ChEBI" id="CHEBI:456216"/>
        <dbReference type="EC" id="2.7.4.9"/>
    </reaction>
</comment>
<dbReference type="RefSeq" id="WP_208675340.1">
    <property type="nucleotide sequence ID" value="NZ_CP030139.2"/>
</dbReference>
<evidence type="ECO:0000256" key="2">
    <source>
        <dbReference type="ARBA" id="ARBA00012980"/>
    </source>
</evidence>
<dbReference type="EC" id="2.7.4.9" evidence="2 11"/>
<keyword evidence="5 11" id="KW-0545">Nucleotide biosynthesis</keyword>
<evidence type="ECO:0000313" key="14">
    <source>
        <dbReference type="Proteomes" id="UP000267249"/>
    </source>
</evidence>
<dbReference type="Gene3D" id="3.40.50.300">
    <property type="entry name" value="P-loop containing nucleotide triphosphate hydrolases"/>
    <property type="match status" value="1"/>
</dbReference>
<dbReference type="HAMAP" id="MF_00165">
    <property type="entry name" value="Thymidylate_kinase"/>
    <property type="match status" value="1"/>
</dbReference>
<protein>
    <recommendedName>
        <fullName evidence="3 11">Thymidylate kinase</fullName>
        <ecNumber evidence="2 11">2.7.4.9</ecNumber>
    </recommendedName>
    <alternativeName>
        <fullName evidence="11">dTMP kinase</fullName>
    </alternativeName>
</protein>
<evidence type="ECO:0000259" key="12">
    <source>
        <dbReference type="Pfam" id="PF02223"/>
    </source>
</evidence>
<comment type="function">
    <text evidence="10 11">Phosphorylation of dTMP to form dTDP in both de novo and salvage pathways of dTTP synthesis.</text>
</comment>
<dbReference type="FunFam" id="3.40.50.300:FF:000225">
    <property type="entry name" value="Thymidylate kinase"/>
    <property type="match status" value="1"/>
</dbReference>
<keyword evidence="8 11" id="KW-0067">ATP-binding</keyword>
<dbReference type="Pfam" id="PF02223">
    <property type="entry name" value="Thymidylate_kin"/>
    <property type="match status" value="1"/>
</dbReference>
<dbReference type="PANTHER" id="PTHR10344:SF4">
    <property type="entry name" value="UMP-CMP KINASE 2, MITOCHONDRIAL"/>
    <property type="match status" value="1"/>
</dbReference>
<dbReference type="GO" id="GO:0006233">
    <property type="term" value="P:dTDP biosynthetic process"/>
    <property type="evidence" value="ECO:0007669"/>
    <property type="project" value="InterPro"/>
</dbReference>
<name>A0AAN1QLU8_SYNEL</name>
<dbReference type="InterPro" id="IPR018095">
    <property type="entry name" value="Thymidylate_kin_CS"/>
</dbReference>
<evidence type="ECO:0000256" key="10">
    <source>
        <dbReference type="ARBA" id="ARBA00057735"/>
    </source>
</evidence>
<evidence type="ECO:0000256" key="4">
    <source>
        <dbReference type="ARBA" id="ARBA00022679"/>
    </source>
</evidence>
<dbReference type="EMBL" id="CP030139">
    <property type="protein sequence ID" value="AZB71755.1"/>
    <property type="molecule type" value="Genomic_DNA"/>
</dbReference>
<accession>A0AAN1QLU8</accession>
<dbReference type="GO" id="GO:0006235">
    <property type="term" value="P:dTTP biosynthetic process"/>
    <property type="evidence" value="ECO:0007669"/>
    <property type="project" value="UniProtKB-UniRule"/>
</dbReference>
<organism evidence="13 14">
    <name type="scientific">Synechococcus elongatus PCC 11801</name>
    <dbReference type="NCBI Taxonomy" id="2219813"/>
    <lineage>
        <taxon>Bacteria</taxon>
        <taxon>Bacillati</taxon>
        <taxon>Cyanobacteriota</taxon>
        <taxon>Cyanophyceae</taxon>
        <taxon>Synechococcales</taxon>
        <taxon>Synechococcaceae</taxon>
        <taxon>Synechococcus</taxon>
    </lineage>
</organism>
<keyword evidence="4 11" id="KW-0808">Transferase</keyword>
<dbReference type="GO" id="GO:0005524">
    <property type="term" value="F:ATP binding"/>
    <property type="evidence" value="ECO:0007669"/>
    <property type="project" value="UniProtKB-UniRule"/>
</dbReference>
<evidence type="ECO:0000256" key="3">
    <source>
        <dbReference type="ARBA" id="ARBA00017144"/>
    </source>
</evidence>
<keyword evidence="7 11" id="KW-0418">Kinase</keyword>
<dbReference type="GO" id="GO:0006227">
    <property type="term" value="P:dUDP biosynthetic process"/>
    <property type="evidence" value="ECO:0007669"/>
    <property type="project" value="TreeGrafter"/>
</dbReference>